<dbReference type="PANTHER" id="PTHR43610">
    <property type="entry name" value="BLL6696 PROTEIN"/>
    <property type="match status" value="1"/>
</dbReference>
<accession>A0A5N6MU04</accession>
<dbReference type="RefSeq" id="WP_152271066.1">
    <property type="nucleotide sequence ID" value="NZ_VTFX01000001.1"/>
</dbReference>
<keyword evidence="3" id="KW-1185">Reference proteome</keyword>
<dbReference type="SUPFAM" id="SSF55729">
    <property type="entry name" value="Acyl-CoA N-acyltransferases (Nat)"/>
    <property type="match status" value="1"/>
</dbReference>
<evidence type="ECO:0000313" key="2">
    <source>
        <dbReference type="EMBL" id="KAD4059801.1"/>
    </source>
</evidence>
<feature type="domain" description="N-acetyltransferase" evidence="1">
    <location>
        <begin position="17"/>
        <end position="156"/>
    </location>
</feature>
<dbReference type="PANTHER" id="PTHR43610:SF1">
    <property type="entry name" value="N-ACETYLTRANSFERASE DOMAIN-CONTAINING PROTEIN"/>
    <property type="match status" value="1"/>
</dbReference>
<reference evidence="2 3" key="1">
    <citation type="submission" date="2019-08" db="EMBL/GenBank/DDBJ databases">
        <title>Arthrobacter sp. nov., isolated from plateau pika and Tibetan wild ass.</title>
        <authorList>
            <person name="Ge Y."/>
        </authorList>
    </citation>
    <scope>NUCLEOTIDE SEQUENCE [LARGE SCALE GENOMIC DNA]</scope>
    <source>
        <strain evidence="2 3">785</strain>
    </source>
</reference>
<dbReference type="InterPro" id="IPR016181">
    <property type="entry name" value="Acyl_CoA_acyltransferase"/>
</dbReference>
<gene>
    <name evidence="2" type="ORF">GD627_01545</name>
</gene>
<dbReference type="Proteomes" id="UP000326852">
    <property type="component" value="Unassembled WGS sequence"/>
</dbReference>
<protein>
    <submittedName>
        <fullName evidence="2">GNAT family N-acetyltransferase</fullName>
    </submittedName>
</protein>
<proteinExistence type="predicted"/>
<organism evidence="2 3">
    <name type="scientific">Arthrobacter yangruifuii</name>
    <dbReference type="NCBI Taxonomy" id="2606616"/>
    <lineage>
        <taxon>Bacteria</taxon>
        <taxon>Bacillati</taxon>
        <taxon>Actinomycetota</taxon>
        <taxon>Actinomycetes</taxon>
        <taxon>Micrococcales</taxon>
        <taxon>Micrococcaceae</taxon>
        <taxon>Arthrobacter</taxon>
    </lineage>
</organism>
<sequence length="215" mass="23347">MTAVRPLPAVLTGRFVRLEPLTADLLPALHRAIAVPEVFAGGYGGGPAGLREDLRGFTEWARTFYRWNELPFAVRLLTGSGAGFVVGTSSLADLDLRTESAQLGWTAYAPSVWGTAVNVETKLLLLGHAFAAGCGRITIQADSRNERSRAAISGMGGVFEGIRRRDRRRADGSWRDTAVYSVLAEEWPQVRSGLEQRLDRFAGSAGRTEEQGTLE</sequence>
<evidence type="ECO:0000313" key="3">
    <source>
        <dbReference type="Proteomes" id="UP000326852"/>
    </source>
</evidence>
<evidence type="ECO:0000259" key="1">
    <source>
        <dbReference type="Pfam" id="PF13302"/>
    </source>
</evidence>
<dbReference type="AlphaFoldDB" id="A0A5N6MU04"/>
<dbReference type="GO" id="GO:0016747">
    <property type="term" value="F:acyltransferase activity, transferring groups other than amino-acyl groups"/>
    <property type="evidence" value="ECO:0007669"/>
    <property type="project" value="InterPro"/>
</dbReference>
<dbReference type="Gene3D" id="3.40.630.30">
    <property type="match status" value="1"/>
</dbReference>
<comment type="caution">
    <text evidence="2">The sequence shown here is derived from an EMBL/GenBank/DDBJ whole genome shotgun (WGS) entry which is preliminary data.</text>
</comment>
<dbReference type="InterPro" id="IPR000182">
    <property type="entry name" value="GNAT_dom"/>
</dbReference>
<name>A0A5N6MU04_9MICC</name>
<keyword evidence="2" id="KW-0808">Transferase</keyword>
<dbReference type="Pfam" id="PF13302">
    <property type="entry name" value="Acetyltransf_3"/>
    <property type="match status" value="1"/>
</dbReference>
<dbReference type="EMBL" id="VTFX01000001">
    <property type="protein sequence ID" value="KAD4059801.1"/>
    <property type="molecule type" value="Genomic_DNA"/>
</dbReference>